<proteinExistence type="predicted"/>
<dbReference type="AlphaFoldDB" id="A0A5S6RB62"/>
<feature type="domain" description="MULE transposase" evidence="3">
    <location>
        <begin position="724"/>
        <end position="822"/>
    </location>
</feature>
<feature type="region of interest" description="Disordered" evidence="1">
    <location>
        <begin position="1"/>
        <end position="43"/>
    </location>
</feature>
<dbReference type="Pfam" id="PF03108">
    <property type="entry name" value="DBD_Tnp_Mut"/>
    <property type="match status" value="1"/>
</dbReference>
<feature type="compositionally biased region" description="Basic and acidic residues" evidence="1">
    <location>
        <begin position="389"/>
        <end position="401"/>
    </location>
</feature>
<dbReference type="PANTHER" id="PTHR31973:SF195">
    <property type="entry name" value="MUDR FAMILY TRANSPOSASE"/>
    <property type="match status" value="1"/>
</dbReference>
<feature type="domain" description="Transposase MuDR plant" evidence="2">
    <location>
        <begin position="522"/>
        <end position="579"/>
    </location>
</feature>
<dbReference type="Proteomes" id="UP000000763">
    <property type="component" value="Chromosome 10"/>
</dbReference>
<gene>
    <name evidence="4" type="ORF">OSJNBa0017E08.23</name>
</gene>
<dbReference type="InterPro" id="IPR018289">
    <property type="entry name" value="MULE_transposase_dom"/>
</dbReference>
<accession>A0A5S6RB62</accession>
<organism evidence="4 5">
    <name type="scientific">Oryza sativa subsp. japonica</name>
    <name type="common">Rice</name>
    <dbReference type="NCBI Taxonomy" id="39947"/>
    <lineage>
        <taxon>Eukaryota</taxon>
        <taxon>Viridiplantae</taxon>
        <taxon>Streptophyta</taxon>
        <taxon>Embryophyta</taxon>
        <taxon>Tracheophyta</taxon>
        <taxon>Spermatophyta</taxon>
        <taxon>Magnoliopsida</taxon>
        <taxon>Liliopsida</taxon>
        <taxon>Poales</taxon>
        <taxon>Poaceae</taxon>
        <taxon>BOP clade</taxon>
        <taxon>Oryzoideae</taxon>
        <taxon>Oryzeae</taxon>
        <taxon>Oryzinae</taxon>
        <taxon>Oryza</taxon>
        <taxon>Oryza sativa</taxon>
    </lineage>
</organism>
<evidence type="ECO:0000313" key="4">
    <source>
        <dbReference type="EMBL" id="AAL58262.1"/>
    </source>
</evidence>
<name>A0A5S6RB62_ORYSJ</name>
<reference evidence="5" key="1">
    <citation type="journal article" date="2005" name="Nature">
        <title>The map-based sequence of the rice genome.</title>
        <authorList>
            <consortium name="International rice genome sequencing project (IRGSP)"/>
            <person name="Matsumoto T."/>
            <person name="Wu J."/>
            <person name="Kanamori H."/>
            <person name="Katayose Y."/>
            <person name="Fujisawa M."/>
            <person name="Namiki N."/>
            <person name="Mizuno H."/>
            <person name="Yamamoto K."/>
            <person name="Antonio B.A."/>
            <person name="Baba T."/>
            <person name="Sakata K."/>
            <person name="Nagamura Y."/>
            <person name="Aoki H."/>
            <person name="Arikawa K."/>
            <person name="Arita K."/>
            <person name="Bito T."/>
            <person name="Chiden Y."/>
            <person name="Fujitsuka N."/>
            <person name="Fukunaka R."/>
            <person name="Hamada M."/>
            <person name="Harada C."/>
            <person name="Hayashi A."/>
            <person name="Hijishita S."/>
            <person name="Honda M."/>
            <person name="Hosokawa S."/>
            <person name="Ichikawa Y."/>
            <person name="Idonuma A."/>
            <person name="Iijima M."/>
            <person name="Ikeda M."/>
            <person name="Ikeno M."/>
            <person name="Ito K."/>
            <person name="Ito S."/>
            <person name="Ito T."/>
            <person name="Ito Y."/>
            <person name="Ito Y."/>
            <person name="Iwabuchi A."/>
            <person name="Kamiya K."/>
            <person name="Karasawa W."/>
            <person name="Kurita K."/>
            <person name="Katagiri S."/>
            <person name="Kikuta A."/>
            <person name="Kobayashi H."/>
            <person name="Kobayashi N."/>
            <person name="Machita K."/>
            <person name="Maehara T."/>
            <person name="Masukawa M."/>
            <person name="Mizubayashi T."/>
            <person name="Mukai Y."/>
            <person name="Nagasaki H."/>
            <person name="Nagata Y."/>
            <person name="Naito S."/>
            <person name="Nakashima M."/>
            <person name="Nakama Y."/>
            <person name="Nakamichi Y."/>
            <person name="Nakamura M."/>
            <person name="Meguro A."/>
            <person name="Negishi M."/>
            <person name="Ohta I."/>
            <person name="Ohta T."/>
            <person name="Okamoto M."/>
            <person name="Ono N."/>
            <person name="Saji S."/>
            <person name="Sakaguchi M."/>
            <person name="Sakai K."/>
            <person name="Shibata M."/>
            <person name="Shimokawa T."/>
            <person name="Song J."/>
            <person name="Takazaki Y."/>
            <person name="Terasawa K."/>
            <person name="Tsugane M."/>
            <person name="Tsuji K."/>
            <person name="Ueda S."/>
            <person name="Waki K."/>
            <person name="Yamagata H."/>
            <person name="Yamamoto M."/>
            <person name="Yamamoto S."/>
            <person name="Yamane H."/>
            <person name="Yoshiki S."/>
            <person name="Yoshihara R."/>
            <person name="Yukawa K."/>
            <person name="Zhong H."/>
            <person name="Yano M."/>
            <person name="Yuan Q."/>
            <person name="Ouyang S."/>
            <person name="Liu J."/>
            <person name="Jones K.M."/>
            <person name="Gansberger K."/>
            <person name="Moffat K."/>
            <person name="Hill J."/>
            <person name="Bera J."/>
            <person name="Fadrosh D."/>
            <person name="Jin S."/>
            <person name="Johri S."/>
            <person name="Kim M."/>
            <person name="Overton L."/>
            <person name="Reardon M."/>
            <person name="Tsitrin T."/>
            <person name="Vuong H."/>
            <person name="Weaver B."/>
            <person name="Ciecko A."/>
            <person name="Tallon L."/>
            <person name="Jackson J."/>
            <person name="Pai G."/>
            <person name="Aken S.V."/>
            <person name="Utterback T."/>
            <person name="Reidmuller S."/>
            <person name="Feldblyum T."/>
            <person name="Hsiao J."/>
            <person name="Zismann V."/>
            <person name="Iobst S."/>
            <person name="de Vazeille A.R."/>
            <person name="Buell C.R."/>
            <person name="Ying K."/>
            <person name="Li Y."/>
            <person name="Lu T."/>
            <person name="Huang Y."/>
            <person name="Zhao Q."/>
            <person name="Feng Q."/>
            <person name="Zhang L."/>
            <person name="Zhu J."/>
            <person name="Weng Q."/>
            <person name="Mu J."/>
            <person name="Lu Y."/>
            <person name="Fan D."/>
            <person name="Liu Y."/>
            <person name="Guan J."/>
            <person name="Zhang Y."/>
            <person name="Yu S."/>
            <person name="Liu X."/>
            <person name="Zhang Y."/>
            <person name="Hong G."/>
            <person name="Han B."/>
            <person name="Choisne N."/>
            <person name="Demange N."/>
            <person name="Orjeda G."/>
            <person name="Samain S."/>
            <person name="Cattolico L."/>
            <person name="Pelletier E."/>
            <person name="Couloux A."/>
            <person name="Segurens B."/>
            <person name="Wincker P."/>
            <person name="D'Hont A."/>
            <person name="Scarpelli C."/>
            <person name="Weissenbach J."/>
            <person name="Salanoubat M."/>
            <person name="Quetier F."/>
            <person name="Yu Y."/>
            <person name="Kim H.R."/>
            <person name="Rambo T."/>
            <person name="Currie J."/>
            <person name="Collura K."/>
            <person name="Luo M."/>
            <person name="Yang T."/>
            <person name="Ammiraju J.S.S."/>
            <person name="Engler F."/>
            <person name="Soderlund C."/>
            <person name="Wing R.A."/>
            <person name="Palmer L.E."/>
            <person name="de la Bastide M."/>
            <person name="Spiegel L."/>
            <person name="Nascimento L."/>
            <person name="Zutavern T."/>
            <person name="O'Shaughnessy A."/>
            <person name="Dike S."/>
            <person name="Dedhia N."/>
            <person name="Preston R."/>
            <person name="Balija V."/>
            <person name="McCombie W.R."/>
            <person name="Chow T."/>
            <person name="Chen H."/>
            <person name="Chung M."/>
            <person name="Chen C."/>
            <person name="Shaw J."/>
            <person name="Wu H."/>
            <person name="Hsiao K."/>
            <person name="Chao Y."/>
            <person name="Chu M."/>
            <person name="Cheng C."/>
            <person name="Hour A."/>
            <person name="Lee P."/>
            <person name="Lin S."/>
            <person name="Lin Y."/>
            <person name="Liou J."/>
            <person name="Liu S."/>
            <person name="Hsing Y."/>
            <person name="Raghuvanshi S."/>
            <person name="Mohanty A."/>
            <person name="Bharti A.K."/>
            <person name="Gaur A."/>
            <person name="Gupta V."/>
            <person name="Kumar D."/>
            <person name="Ravi V."/>
            <person name="Vij S."/>
            <person name="Kapur A."/>
            <person name="Khurana P."/>
            <person name="Khurana P."/>
            <person name="Khurana J.P."/>
            <person name="Tyagi A.K."/>
            <person name="Gaikwad K."/>
            <person name="Singh A."/>
            <person name="Dalal V."/>
            <person name="Srivastava S."/>
            <person name="Dixit A."/>
            <person name="Pal A.K."/>
            <person name="Ghazi I.A."/>
            <person name="Yadav M."/>
            <person name="Pandit A."/>
            <person name="Bhargava A."/>
            <person name="Sureshbabu K."/>
            <person name="Batra K."/>
            <person name="Sharma T.R."/>
            <person name="Mohapatra T."/>
            <person name="Singh N.K."/>
            <person name="Messing J."/>
            <person name="Nelson A.B."/>
            <person name="Fuks G."/>
            <person name="Kavchok S."/>
            <person name="Keizer G."/>
            <person name="Linton E."/>
            <person name="Llaca V."/>
            <person name="Song R."/>
            <person name="Tanyolac B."/>
            <person name="Young S."/>
            <person name="Ho-Il K."/>
            <person name="Hahn J.H."/>
            <person name="Sangsakoo G."/>
            <person name="Vanavichit A."/>
            <person name="de Mattos Luiz.A.T."/>
            <person name="Zimmer P.D."/>
            <person name="Malone G."/>
            <person name="Dellagostin O."/>
            <person name="de Oliveira A.C."/>
            <person name="Bevan M."/>
            <person name="Bancroft I."/>
            <person name="Minx P."/>
            <person name="Cordum H."/>
            <person name="Wilson R."/>
            <person name="Cheng Z."/>
            <person name="Jin W."/>
            <person name="Jiang J."/>
            <person name="Leong S.A."/>
            <person name="Iwama H."/>
            <person name="Gojobori T."/>
            <person name="Itoh T."/>
            <person name="Niimura Y."/>
            <person name="Fujii Y."/>
            <person name="Habara T."/>
            <person name="Sakai H."/>
            <person name="Sato Y."/>
            <person name="Wilson G."/>
            <person name="Kumar K."/>
            <person name="McCouch S."/>
            <person name="Juretic N."/>
            <person name="Hoen D."/>
            <person name="Wright S."/>
            <person name="Bruskiewich R."/>
            <person name="Bureau T."/>
            <person name="Miyao A."/>
            <person name="Hirochika H."/>
            <person name="Nishikawa T."/>
            <person name="Kadowaki K."/>
            <person name="Sugiura M."/>
            <person name="Burr B."/>
            <person name="Sasaki T."/>
        </authorList>
    </citation>
    <scope>NUCLEOTIDE SEQUENCE [LARGE SCALE GENOMIC DNA]</scope>
    <source>
        <strain evidence="5">cv. Nipponbare</strain>
    </source>
</reference>
<evidence type="ECO:0000256" key="1">
    <source>
        <dbReference type="SAM" id="MobiDB-lite"/>
    </source>
</evidence>
<evidence type="ECO:0000313" key="5">
    <source>
        <dbReference type="Proteomes" id="UP000000763"/>
    </source>
</evidence>
<dbReference type="Pfam" id="PF10551">
    <property type="entry name" value="MULE"/>
    <property type="match status" value="1"/>
</dbReference>
<sequence length="886" mass="101817">MPLEIEGQAMARSSVWKKKKRAKPMPDKGWKRKGKGSKKKKAKLHDVDDEVVVAADAAGSKYEEAATHPPGTETTVTMELDLIDHYLVGELVAYMTGALLCPILHLKSMNCPFVDPRHLAPVEKDVEFSANILKQHRLTNGPVELQMDPITTSDDHDHHDDDELIDMRGWINWRTPEEMRKRMMDRLVRLHYGGCVVDESTHGSQFEGMTVRQLVFFAKPTFEELMSRIKHELDWNDESVGMQGRYDVGGGVMSHKFMLDLNGEIEWQTYIDIVLGSHFKSLEVFAWKKDVRIGKKELIDLNESPLIESPISCHELSERCSRKEELIEEDVEGGEGVNDMADVEVREENDPVREEVHAEENVPLREEVHAEDNVPLREEVNVEENVPVREEGDVEDGREVGDDVELPEEEANAKNVSMGLRELARLKFYTREECEEAMIRSGLNPGWLEYDTEDELDESASDSDDDRPVRKMSEHERIVFAKLVGRNPEITQFEDLTRSGLAIADGDPQYDGAFEPMCDEPRKGLEFRSMDDLKIWLQSYSIRVHRPYHVKESNASVKYTMACLDRHCKWQINARKSGGDRWRVTRVGEDHTCCSAEVTGKHLQLTSRFIGNRLQAFVRAEPTLSPAAIVEAVEQIWHYRPTYGKAWRAKQVAMKVIWGYWDEAYVRLPTLMRAIKAKNPTMHFRVEAHPEKSRMVDGVQKRVFGRAYWIFGQSIEAFKHLRPVLAIDGTFLTGKYQGTLLMAIGVDAGLHLVPLAFALVEKENTSNWEWFINMLRNKLIGPNREVCIISDRHPGILNSIIHIMPHHLTIHHRWCMRHFCANFYTAGATTDQMKDLERICQINEKALFLDEIKRLMGVVGERPKKWLEDHMPLKVKWARAFDTNGR</sequence>
<evidence type="ECO:0000259" key="3">
    <source>
        <dbReference type="Pfam" id="PF10551"/>
    </source>
</evidence>
<protein>
    <submittedName>
        <fullName evidence="4">Transposase related protein</fullName>
    </submittedName>
</protein>
<evidence type="ECO:0000259" key="2">
    <source>
        <dbReference type="Pfam" id="PF03108"/>
    </source>
</evidence>
<feature type="compositionally biased region" description="Basic residues" evidence="1">
    <location>
        <begin position="30"/>
        <end position="43"/>
    </location>
</feature>
<dbReference type="InterPro" id="IPR004332">
    <property type="entry name" value="Transposase_MuDR"/>
</dbReference>
<dbReference type="PANTHER" id="PTHR31973">
    <property type="entry name" value="POLYPROTEIN, PUTATIVE-RELATED"/>
    <property type="match status" value="1"/>
</dbReference>
<dbReference type="EMBL" id="AC068923">
    <property type="protein sequence ID" value="AAL58262.1"/>
    <property type="molecule type" value="Genomic_DNA"/>
</dbReference>
<reference evidence="5" key="2">
    <citation type="journal article" date="2008" name="Nucleic Acids Res.">
        <title>The rice annotation project database (RAP-DB): 2008 update.</title>
        <authorList>
            <consortium name="The rice annotation project (RAP)"/>
        </authorList>
    </citation>
    <scope>GENOME REANNOTATION</scope>
    <source>
        <strain evidence="5">cv. Nipponbare</strain>
    </source>
</reference>
<feature type="region of interest" description="Disordered" evidence="1">
    <location>
        <begin position="389"/>
        <end position="411"/>
    </location>
</feature>